<name>A0A5B6ZUN8_DAVIN</name>
<proteinExistence type="predicted"/>
<feature type="chain" id="PRO_5022766140" description="Reverse transcriptase zinc-binding domain-containing protein" evidence="1">
    <location>
        <begin position="28"/>
        <end position="112"/>
    </location>
</feature>
<evidence type="ECO:0000313" key="3">
    <source>
        <dbReference type="EMBL" id="MPA47685.1"/>
    </source>
</evidence>
<accession>A0A5B6ZUN8</accession>
<evidence type="ECO:0000259" key="2">
    <source>
        <dbReference type="Pfam" id="PF13966"/>
    </source>
</evidence>
<keyword evidence="1" id="KW-0732">Signal</keyword>
<dbReference type="AlphaFoldDB" id="A0A5B6ZUN8"/>
<protein>
    <recommendedName>
        <fullName evidence="2">Reverse transcriptase zinc-binding domain-containing protein</fullName>
    </recommendedName>
</protein>
<gene>
    <name evidence="3" type="ORF">Din_017126</name>
</gene>
<dbReference type="InterPro" id="IPR026960">
    <property type="entry name" value="RVT-Znf"/>
</dbReference>
<dbReference type="Pfam" id="PF13966">
    <property type="entry name" value="zf-RVT"/>
    <property type="match status" value="1"/>
</dbReference>
<dbReference type="EMBL" id="GHES01017126">
    <property type="protein sequence ID" value="MPA47685.1"/>
    <property type="molecule type" value="Transcribed_RNA"/>
</dbReference>
<sequence length="112" mass="13120">MVWSSNSIPRFSLILWLLVLDRLPTRDKLLNWGVVTTPSCLLCSANLESSDHLFFKCPLSSSVWFRVRKALSDQQKLRLFIRKERNHRLWTGHQNSPDYIFSSIFEAVRVKA</sequence>
<dbReference type="PANTHER" id="PTHR33116">
    <property type="entry name" value="REVERSE TRANSCRIPTASE ZINC-BINDING DOMAIN-CONTAINING PROTEIN-RELATED-RELATED"/>
    <property type="match status" value="1"/>
</dbReference>
<feature type="domain" description="Reverse transcriptase zinc-binding" evidence="2">
    <location>
        <begin position="1"/>
        <end position="64"/>
    </location>
</feature>
<reference evidence="3" key="1">
    <citation type="submission" date="2019-08" db="EMBL/GenBank/DDBJ databases">
        <title>Reference gene set and small RNA set construction with multiple tissues from Davidia involucrata Baill.</title>
        <authorList>
            <person name="Yang H."/>
            <person name="Zhou C."/>
            <person name="Li G."/>
            <person name="Wang J."/>
            <person name="Gao P."/>
            <person name="Wang M."/>
            <person name="Wang R."/>
            <person name="Zhao Y."/>
        </authorList>
    </citation>
    <scope>NUCLEOTIDE SEQUENCE</scope>
    <source>
        <tissue evidence="3">Mixed with DoveR01_LX</tissue>
    </source>
</reference>
<evidence type="ECO:0000256" key="1">
    <source>
        <dbReference type="SAM" id="SignalP"/>
    </source>
</evidence>
<feature type="signal peptide" evidence="1">
    <location>
        <begin position="1"/>
        <end position="27"/>
    </location>
</feature>
<dbReference type="PANTHER" id="PTHR33116:SF78">
    <property type="entry name" value="OS12G0587133 PROTEIN"/>
    <property type="match status" value="1"/>
</dbReference>
<organism evidence="3">
    <name type="scientific">Davidia involucrata</name>
    <name type="common">Dove tree</name>
    <dbReference type="NCBI Taxonomy" id="16924"/>
    <lineage>
        <taxon>Eukaryota</taxon>
        <taxon>Viridiplantae</taxon>
        <taxon>Streptophyta</taxon>
        <taxon>Embryophyta</taxon>
        <taxon>Tracheophyta</taxon>
        <taxon>Spermatophyta</taxon>
        <taxon>Magnoliopsida</taxon>
        <taxon>eudicotyledons</taxon>
        <taxon>Gunneridae</taxon>
        <taxon>Pentapetalae</taxon>
        <taxon>asterids</taxon>
        <taxon>Cornales</taxon>
        <taxon>Nyssaceae</taxon>
        <taxon>Davidia</taxon>
    </lineage>
</organism>